<organism evidence="4 5">
    <name type="scientific">Actinomadura namibiensis</name>
    <dbReference type="NCBI Taxonomy" id="182080"/>
    <lineage>
        <taxon>Bacteria</taxon>
        <taxon>Bacillati</taxon>
        <taxon>Actinomycetota</taxon>
        <taxon>Actinomycetes</taxon>
        <taxon>Streptosporangiales</taxon>
        <taxon>Thermomonosporaceae</taxon>
        <taxon>Actinomadura</taxon>
    </lineage>
</organism>
<keyword evidence="1" id="KW-0067">ATP-binding</keyword>
<evidence type="ECO:0000256" key="1">
    <source>
        <dbReference type="PROSITE-ProRule" id="PRU00289"/>
    </source>
</evidence>
<evidence type="ECO:0000313" key="4">
    <source>
        <dbReference type="EMBL" id="MBA8953950.1"/>
    </source>
</evidence>
<evidence type="ECO:0000256" key="2">
    <source>
        <dbReference type="SAM" id="MobiDB-lite"/>
    </source>
</evidence>
<dbReference type="EMBL" id="JACJIA010000008">
    <property type="protein sequence ID" value="MBA8953950.1"/>
    <property type="molecule type" value="Genomic_DNA"/>
</dbReference>
<comment type="caution">
    <text evidence="4">The sequence shown here is derived from an EMBL/GenBank/DDBJ whole genome shotgun (WGS) entry which is preliminary data.</text>
</comment>
<dbReference type="InterPro" id="IPR027417">
    <property type="entry name" value="P-loop_NTPase"/>
</dbReference>
<feature type="region of interest" description="Disordered" evidence="2">
    <location>
        <begin position="553"/>
        <end position="621"/>
    </location>
</feature>
<dbReference type="InterPro" id="IPR002543">
    <property type="entry name" value="FtsK_dom"/>
</dbReference>
<feature type="domain" description="FtsK" evidence="3">
    <location>
        <begin position="299"/>
        <end position="478"/>
    </location>
</feature>
<dbReference type="SUPFAM" id="SSF52540">
    <property type="entry name" value="P-loop containing nucleoside triphosphate hydrolases"/>
    <property type="match status" value="1"/>
</dbReference>
<dbReference type="Gene3D" id="1.10.10.10">
    <property type="entry name" value="Winged helix-like DNA-binding domain superfamily/Winged helix DNA-binding domain"/>
    <property type="match status" value="1"/>
</dbReference>
<proteinExistence type="predicted"/>
<keyword evidence="1" id="KW-0547">Nucleotide-binding</keyword>
<evidence type="ECO:0000259" key="3">
    <source>
        <dbReference type="PROSITE" id="PS50901"/>
    </source>
</evidence>
<evidence type="ECO:0000313" key="5">
    <source>
        <dbReference type="Proteomes" id="UP000572680"/>
    </source>
</evidence>
<gene>
    <name evidence="4" type="ORF">HNR61_005604</name>
</gene>
<dbReference type="PROSITE" id="PS50901">
    <property type="entry name" value="FTSK"/>
    <property type="match status" value="1"/>
</dbReference>
<reference evidence="4 5" key="1">
    <citation type="submission" date="2020-08" db="EMBL/GenBank/DDBJ databases">
        <title>Genomic Encyclopedia of Type Strains, Phase IV (KMG-IV): sequencing the most valuable type-strain genomes for metagenomic binning, comparative biology and taxonomic classification.</title>
        <authorList>
            <person name="Goeker M."/>
        </authorList>
    </citation>
    <scope>NUCLEOTIDE SEQUENCE [LARGE SCALE GENOMIC DNA]</scope>
    <source>
        <strain evidence="4 5">DSM 44197</strain>
    </source>
</reference>
<keyword evidence="5" id="KW-1185">Reference proteome</keyword>
<dbReference type="InterPro" id="IPR036388">
    <property type="entry name" value="WH-like_DNA-bd_sf"/>
</dbReference>
<dbReference type="RefSeq" id="WP_182846112.1">
    <property type="nucleotide sequence ID" value="NZ_BAAALP010000001.1"/>
</dbReference>
<name>A0A7W3QNS7_ACTNM</name>
<sequence length="740" mass="77790">MIPVPAEYYAAQSRPSWIGRMARAAVHGYVGWVRQSPDTRGLGTGLAALYPVGHLAHQYAADALLLGAFAPPAALAAWVATYKQHESPRYSATLAATAAGVPVWLATAAHTGITNLPTLLAYTATATATWSAYTWSDVLKHRRALAAQQAQWQTIAASTELAGTRLVKTEPTHVGVRFKVDVGASPDAPSVSRLLSGNLTEQIARLYGIGTNQVRLNGQPSNARILWITLQLRDPWGQPITHPALAPADAADTSAEAALTAAGIPLNPAPAVGVPTKGCRSILDGPFVLGTDPETGEDLELVVFDEGGARHVQIIATNGAGKTVVLSNIVEQANECRDVLVVAIDLRKGTIPHLWGEVLDAAAGIGEEDKAIQILQWLETIAEERSRKNGGGNHIPSSEAPVIILIIDEQAKLLGTASEVAHEAKPIVDGLHQAGRSAGIVVVSAGQRNVQQQTGSKEGSANAPTKIVLRVMNTYEMTKALDDWMTLGVPDMSTYAPGVKGVALLVKDGGAWQAGRIRDLSDFKAVRHLAASRGRPDAHLEPDIAAQLPGYPQRHMVTAGGPSASTGGGTDPMFTDPPTHHHAAPPAKPEPPSDPASGPASGSAARPPRGGDGSFGIDPDDDQAITQAAEGLVAGIERHLAKMPEPAATPTPMDDLIANKEALDLTSVPPAAQRAIVEFVASRGDQGARRSEIIQHLGNSTPTVSRWLSKLCQNQILMRIGKGKAARYHLADTPLGDHKP</sequence>
<dbReference type="Proteomes" id="UP000572680">
    <property type="component" value="Unassembled WGS sequence"/>
</dbReference>
<accession>A0A7W3QNS7</accession>
<dbReference type="InterPro" id="IPR036390">
    <property type="entry name" value="WH_DNA-bd_sf"/>
</dbReference>
<dbReference type="GO" id="GO:0005524">
    <property type="term" value="F:ATP binding"/>
    <property type="evidence" value="ECO:0007669"/>
    <property type="project" value="UniProtKB-UniRule"/>
</dbReference>
<protein>
    <recommendedName>
        <fullName evidence="3">FtsK domain-containing protein</fullName>
    </recommendedName>
</protein>
<dbReference type="SUPFAM" id="SSF46785">
    <property type="entry name" value="Winged helix' DNA-binding domain"/>
    <property type="match status" value="1"/>
</dbReference>
<feature type="binding site" evidence="1">
    <location>
        <begin position="316"/>
        <end position="323"/>
    </location>
    <ligand>
        <name>ATP</name>
        <dbReference type="ChEBI" id="CHEBI:30616"/>
    </ligand>
</feature>
<dbReference type="Gene3D" id="3.40.50.300">
    <property type="entry name" value="P-loop containing nucleotide triphosphate hydrolases"/>
    <property type="match status" value="1"/>
</dbReference>
<dbReference type="GO" id="GO:0003677">
    <property type="term" value="F:DNA binding"/>
    <property type="evidence" value="ECO:0007669"/>
    <property type="project" value="InterPro"/>
</dbReference>
<dbReference type="AlphaFoldDB" id="A0A7W3QNS7"/>
<feature type="compositionally biased region" description="Low complexity" evidence="2">
    <location>
        <begin position="595"/>
        <end position="608"/>
    </location>
</feature>